<keyword evidence="11" id="KW-1185">Reference proteome</keyword>
<dbReference type="PANTHER" id="PTHR23044:SF61">
    <property type="entry name" value="3'-5' EXORIBONUCLEASE 1-RELATED"/>
    <property type="match status" value="1"/>
</dbReference>
<evidence type="ECO:0000256" key="2">
    <source>
        <dbReference type="ARBA" id="ARBA00022801"/>
    </source>
</evidence>
<dbReference type="InterPro" id="IPR036397">
    <property type="entry name" value="RNaseH_sf"/>
</dbReference>
<dbReference type="Gene3D" id="3.40.50.1820">
    <property type="entry name" value="alpha/beta hydrolase"/>
    <property type="match status" value="1"/>
</dbReference>
<dbReference type="PROSITE" id="PS50103">
    <property type="entry name" value="ZF_C3H1"/>
    <property type="match status" value="1"/>
</dbReference>
<feature type="zinc finger region" description="C3H1-type" evidence="6">
    <location>
        <begin position="140"/>
        <end position="167"/>
    </location>
</feature>
<dbReference type="SMART" id="SM00715">
    <property type="entry name" value="LA"/>
    <property type="match status" value="1"/>
</dbReference>
<evidence type="ECO:0000256" key="5">
    <source>
        <dbReference type="PROSITE-ProRule" id="PRU00332"/>
    </source>
</evidence>
<dbReference type="CDD" id="cd06133">
    <property type="entry name" value="ERI-1_3'hExo_like"/>
    <property type="match status" value="1"/>
</dbReference>
<reference evidence="10" key="1">
    <citation type="submission" date="2021-02" db="EMBL/GenBank/DDBJ databases">
        <authorList>
            <person name="Dougan E. K."/>
            <person name="Rhodes N."/>
            <person name="Thang M."/>
            <person name="Chan C."/>
        </authorList>
    </citation>
    <scope>NUCLEOTIDE SEQUENCE</scope>
</reference>
<keyword evidence="6" id="KW-0862">Zinc</keyword>
<dbReference type="PROSITE" id="PS50961">
    <property type="entry name" value="HTH_LA"/>
    <property type="match status" value="1"/>
</dbReference>
<evidence type="ECO:0000313" key="10">
    <source>
        <dbReference type="EMBL" id="CAE7544492.1"/>
    </source>
</evidence>
<dbReference type="Gene3D" id="3.30.420.10">
    <property type="entry name" value="Ribonuclease H-like superfamily/Ribonuclease H"/>
    <property type="match status" value="1"/>
</dbReference>
<dbReference type="CDD" id="cd07323">
    <property type="entry name" value="LAM"/>
    <property type="match status" value="1"/>
</dbReference>
<keyword evidence="2" id="KW-0378">Hydrolase</keyword>
<name>A0A812TZB7_SYMPI</name>
<evidence type="ECO:0000313" key="11">
    <source>
        <dbReference type="Proteomes" id="UP000649617"/>
    </source>
</evidence>
<evidence type="ECO:0000259" key="8">
    <source>
        <dbReference type="PROSITE" id="PS50103"/>
    </source>
</evidence>
<protein>
    <recommendedName>
        <fullName evidence="12">C3H1-type domain-containing protein</fullName>
    </recommendedName>
</protein>
<evidence type="ECO:0000256" key="6">
    <source>
        <dbReference type="PROSITE-ProRule" id="PRU00723"/>
    </source>
</evidence>
<dbReference type="GO" id="GO:0000175">
    <property type="term" value="F:3'-5'-RNA exonuclease activity"/>
    <property type="evidence" value="ECO:0007669"/>
    <property type="project" value="InterPro"/>
</dbReference>
<feature type="domain" description="C3H1-type" evidence="8">
    <location>
        <begin position="140"/>
        <end position="167"/>
    </location>
</feature>
<dbReference type="InterPro" id="IPR036390">
    <property type="entry name" value="WH_DNA-bd_sf"/>
</dbReference>
<dbReference type="InterPro" id="IPR000571">
    <property type="entry name" value="Znf_CCCH"/>
</dbReference>
<organism evidence="10 11">
    <name type="scientific">Symbiodinium pilosum</name>
    <name type="common">Dinoflagellate</name>
    <dbReference type="NCBI Taxonomy" id="2952"/>
    <lineage>
        <taxon>Eukaryota</taxon>
        <taxon>Sar</taxon>
        <taxon>Alveolata</taxon>
        <taxon>Dinophyceae</taxon>
        <taxon>Suessiales</taxon>
        <taxon>Symbiodiniaceae</taxon>
        <taxon>Symbiodinium</taxon>
    </lineage>
</organism>
<dbReference type="InterPro" id="IPR012337">
    <property type="entry name" value="RNaseH-like_sf"/>
</dbReference>
<evidence type="ECO:0000256" key="4">
    <source>
        <dbReference type="ARBA" id="ARBA00022884"/>
    </source>
</evidence>
<dbReference type="GO" id="GO:0008270">
    <property type="term" value="F:zinc ion binding"/>
    <property type="evidence" value="ECO:0007669"/>
    <property type="project" value="UniProtKB-KW"/>
</dbReference>
<dbReference type="InterPro" id="IPR029058">
    <property type="entry name" value="AB_hydrolase_fold"/>
</dbReference>
<evidence type="ECO:0000256" key="3">
    <source>
        <dbReference type="ARBA" id="ARBA00022839"/>
    </source>
</evidence>
<feature type="compositionally biased region" description="Polar residues" evidence="7">
    <location>
        <begin position="235"/>
        <end position="247"/>
    </location>
</feature>
<dbReference type="SUPFAM" id="SSF53474">
    <property type="entry name" value="alpha/beta-Hydrolases"/>
    <property type="match status" value="1"/>
</dbReference>
<evidence type="ECO:0000256" key="7">
    <source>
        <dbReference type="SAM" id="MobiDB-lite"/>
    </source>
</evidence>
<accession>A0A812TZB7</accession>
<keyword evidence="1" id="KW-0540">Nuclease</keyword>
<dbReference type="InterPro" id="IPR047201">
    <property type="entry name" value="ERI-1_3'hExo-like"/>
</dbReference>
<dbReference type="SUPFAM" id="SSF53098">
    <property type="entry name" value="Ribonuclease H-like"/>
    <property type="match status" value="1"/>
</dbReference>
<keyword evidence="3" id="KW-0269">Exonuclease</keyword>
<dbReference type="InterPro" id="IPR036388">
    <property type="entry name" value="WH-like_DNA-bd_sf"/>
</dbReference>
<dbReference type="SUPFAM" id="SSF46785">
    <property type="entry name" value="Winged helix' DNA-binding domain"/>
    <property type="match status" value="1"/>
</dbReference>
<sequence length="1018" mass="113203">MEASSATKQGAILKQVEYYLSDENLRKDAFFSNLLAKNHGWIAVDPYILSCNKIKALDADVEEILQALRGSSALRVDSASGQIRRQVPFEPGVDKGKGGQKGKDGKGFKWSDKGFKGKSSDGTALHSWAADVDARAAPVYDRTGPCGYFMAGYCQYGNRCQVQHCVDYAEAIRHEWLHPGDPGARRALQAAASKLLGEQDAQNLFPRVFSHKLHCKQAAAQSADDLSDLGFQWSPDSGGTSESTTALQRPGRWTRKPAASRAPLEPCGWPEPSQRIRYFLVFDLEGKHEIIEFPVLLIDAVARKEIGRFQRFVRPTMLFDGCPVMDTPAVPFPEVLSEFSAWLSKSIGRGLEDLGSSDATDVAFVTCGDWDCKHIKTQCGICGVPFPAAFRQWINIKRSYADEYGGEFRGMKSMLAKLRLLDRDGNPKHGFHHLGMHDVENIARPRTRSVSANGAQTQYSHKLGQLPIEPGRLEELVAANLSQWVYRADDVSEPLPEIPGISLVAESVCEDLRTGSVKMALVTAELPGRHRTLFVVFKGSSYLLDFINWNLEHDYEVIGDGKNFMHKGAAGIMRNLFFLKVQPTSTFAKQLDSAYSSGVRHLVLTGHSLGGMYAMSGMYFIWKELQTLLPERSRLRGSGRTLLHSARCVAFGAPMCLILLSCARGCKHSRFEAFLKEKAVNFINAGDPCPRAWSAVDPRAVIREAAEAMKEQLKERNMVSRQIATRVIQALSSALLARPDMDRHIAGCAEGFLHLASLRLLSREDRSTFHWQRDFRLSRHGFAEHAMSEYCDLLFDACYADNPICHMYDDDEAGTKVPLTRIRPSFVARLRRSDSELKAPTESELAESTTTVTSLASTAAVPDQPSLRELVDAVEHGRMSELDGKSVFEALLSYKAKATAQGHFCLGSVWIRLEDPIPRDTVTKAIHKYQNTWPETLEAKGRLQMSLREAQLLLLALDAYASHKAQGGEVSEKARSWHSRRPSSRSVSESNEGAVSSFWRKPSISSSMLGFRPWRRHG</sequence>
<keyword evidence="6" id="KW-0479">Metal-binding</keyword>
<dbReference type="OrthoDB" id="439183at2759"/>
<keyword evidence="4 5" id="KW-0694">RNA-binding</keyword>
<dbReference type="EMBL" id="CAJNIZ010033336">
    <property type="protein sequence ID" value="CAE7544492.1"/>
    <property type="molecule type" value="Genomic_DNA"/>
</dbReference>
<feature type="domain" description="HTH La-type RNA-binding" evidence="9">
    <location>
        <begin position="2"/>
        <end position="94"/>
    </location>
</feature>
<evidence type="ECO:0008006" key="12">
    <source>
        <dbReference type="Google" id="ProtNLM"/>
    </source>
</evidence>
<evidence type="ECO:0000259" key="9">
    <source>
        <dbReference type="PROSITE" id="PS50961"/>
    </source>
</evidence>
<keyword evidence="6" id="KW-0863">Zinc-finger</keyword>
<proteinExistence type="predicted"/>
<evidence type="ECO:0000256" key="1">
    <source>
        <dbReference type="ARBA" id="ARBA00022722"/>
    </source>
</evidence>
<gene>
    <name evidence="10" type="ORF">SPIL2461_LOCUS14430</name>
</gene>
<dbReference type="Pfam" id="PF05383">
    <property type="entry name" value="La"/>
    <property type="match status" value="1"/>
</dbReference>
<dbReference type="GO" id="GO:0003723">
    <property type="term" value="F:RNA binding"/>
    <property type="evidence" value="ECO:0007669"/>
    <property type="project" value="UniProtKB-UniRule"/>
</dbReference>
<dbReference type="Proteomes" id="UP000649617">
    <property type="component" value="Unassembled WGS sequence"/>
</dbReference>
<dbReference type="AlphaFoldDB" id="A0A812TZB7"/>
<dbReference type="PANTHER" id="PTHR23044">
    <property type="entry name" value="3'-5' EXONUCLEASE ERI1-RELATED"/>
    <property type="match status" value="1"/>
</dbReference>
<comment type="caution">
    <text evidence="10">The sequence shown here is derived from an EMBL/GenBank/DDBJ whole genome shotgun (WGS) entry which is preliminary data.</text>
</comment>
<feature type="region of interest" description="Disordered" evidence="7">
    <location>
        <begin position="968"/>
        <end position="995"/>
    </location>
</feature>
<dbReference type="InterPro" id="IPR051274">
    <property type="entry name" value="3-5_Exoribonuclease"/>
</dbReference>
<dbReference type="InterPro" id="IPR006630">
    <property type="entry name" value="La_HTH"/>
</dbReference>
<dbReference type="Gene3D" id="1.10.10.10">
    <property type="entry name" value="Winged helix-like DNA-binding domain superfamily/Winged helix DNA-binding domain"/>
    <property type="match status" value="1"/>
</dbReference>
<feature type="region of interest" description="Disordered" evidence="7">
    <location>
        <begin position="235"/>
        <end position="266"/>
    </location>
</feature>